<gene>
    <name evidence="2" type="ORF">IBL28_20945</name>
</gene>
<feature type="transmembrane region" description="Helical" evidence="1">
    <location>
        <begin position="27"/>
        <end position="46"/>
    </location>
</feature>
<keyword evidence="1" id="KW-0472">Membrane</keyword>
<dbReference type="RefSeq" id="WP_187967564.1">
    <property type="nucleotide sequence ID" value="NZ_JACVDC010000117.1"/>
</dbReference>
<evidence type="ECO:0000313" key="3">
    <source>
        <dbReference type="Proteomes" id="UP000653730"/>
    </source>
</evidence>
<evidence type="ECO:0000313" key="2">
    <source>
        <dbReference type="EMBL" id="MBC9798447.1"/>
    </source>
</evidence>
<feature type="transmembrane region" description="Helical" evidence="1">
    <location>
        <begin position="67"/>
        <end position="92"/>
    </location>
</feature>
<dbReference type="EMBL" id="JACVDC010000117">
    <property type="protein sequence ID" value="MBC9798447.1"/>
    <property type="molecule type" value="Genomic_DNA"/>
</dbReference>
<keyword evidence="1" id="KW-0812">Transmembrane</keyword>
<keyword evidence="1" id="KW-1133">Transmembrane helix</keyword>
<organism evidence="2 3">
    <name type="scientific">Sinomicrobium weinanense</name>
    <dbReference type="NCBI Taxonomy" id="2842200"/>
    <lineage>
        <taxon>Bacteria</taxon>
        <taxon>Pseudomonadati</taxon>
        <taxon>Bacteroidota</taxon>
        <taxon>Flavobacteriia</taxon>
        <taxon>Flavobacteriales</taxon>
        <taxon>Flavobacteriaceae</taxon>
        <taxon>Sinomicrobium</taxon>
    </lineage>
</organism>
<protein>
    <submittedName>
        <fullName evidence="2">DUF4260 domain-containing protein</fullName>
    </submittedName>
</protein>
<name>A0A926JWG0_9FLAO</name>
<dbReference type="InterPro" id="IPR025356">
    <property type="entry name" value="DUF4260"/>
</dbReference>
<proteinExistence type="predicted"/>
<keyword evidence="3" id="KW-1185">Reference proteome</keyword>
<evidence type="ECO:0000256" key="1">
    <source>
        <dbReference type="SAM" id="Phobius"/>
    </source>
</evidence>
<reference evidence="2 3" key="1">
    <citation type="submission" date="2020-09" db="EMBL/GenBank/DDBJ databases">
        <title>Sinomicrobium weinanense sp. nov., a halophilic bacteria isolated from saline-alkali soil.</title>
        <authorList>
            <person name="Wu P."/>
            <person name="Ren H."/>
            <person name="Mei Y."/>
            <person name="Liang Y."/>
            <person name="Chen Z."/>
        </authorList>
    </citation>
    <scope>NUCLEOTIDE SEQUENCE [LARGE SCALE GENOMIC DNA]</scope>
    <source>
        <strain evidence="2 3">FJxs</strain>
    </source>
</reference>
<accession>A0A926JWG0</accession>
<feature type="non-terminal residue" evidence="2">
    <location>
        <position position="99"/>
    </location>
</feature>
<dbReference type="Pfam" id="PF14079">
    <property type="entry name" value="DUF4260"/>
    <property type="match status" value="1"/>
</dbReference>
<dbReference type="AlphaFoldDB" id="A0A926JWG0"/>
<dbReference type="Proteomes" id="UP000653730">
    <property type="component" value="Unassembled WGS sequence"/>
</dbReference>
<comment type="caution">
    <text evidence="2">The sequence shown here is derived from an EMBL/GenBank/DDBJ whole genome shotgun (WGS) entry which is preliminary data.</text>
</comment>
<sequence>MKQTLRLEELFMLALGIFFFQQLDYSWWWFIALFLAPDIGMIGYAWNTRVGAITYNIFHHKGIAIAVYLLGFFTQVQALQMAGAILFAHASFDRMLGYG</sequence>